<dbReference type="PRINTS" id="PR00344">
    <property type="entry name" value="BCTRLSENSOR"/>
</dbReference>
<keyword evidence="11" id="KW-1133">Transmembrane helix</keyword>
<dbReference type="InterPro" id="IPR003594">
    <property type="entry name" value="HATPase_dom"/>
</dbReference>
<dbReference type="EC" id="2.7.13.3" evidence="3"/>
<dbReference type="PROSITE" id="PS50110">
    <property type="entry name" value="RESPONSE_REGULATORY"/>
    <property type="match status" value="1"/>
</dbReference>
<dbReference type="Gene3D" id="3.30.450.40">
    <property type="match status" value="1"/>
</dbReference>
<dbReference type="CDD" id="cd16922">
    <property type="entry name" value="HATPase_EvgS-ArcB-TorS-like"/>
    <property type="match status" value="1"/>
</dbReference>
<dbReference type="SUPFAM" id="SSF47384">
    <property type="entry name" value="Homodimeric domain of signal transducing histidine kinase"/>
    <property type="match status" value="1"/>
</dbReference>
<dbReference type="Gene3D" id="1.20.120.160">
    <property type="entry name" value="HPT domain"/>
    <property type="match status" value="1"/>
</dbReference>
<dbReference type="SMART" id="SM00091">
    <property type="entry name" value="PAS"/>
    <property type="match status" value="3"/>
</dbReference>
<dbReference type="InterPro" id="IPR003661">
    <property type="entry name" value="HisK_dim/P_dom"/>
</dbReference>
<evidence type="ECO:0000256" key="3">
    <source>
        <dbReference type="ARBA" id="ARBA00012438"/>
    </source>
</evidence>
<dbReference type="SUPFAM" id="SSF55785">
    <property type="entry name" value="PYP-like sensor domain (PAS domain)"/>
    <property type="match status" value="3"/>
</dbReference>
<feature type="modified residue" description="4-aspartylphosphate" evidence="16">
    <location>
        <position position="903"/>
    </location>
</feature>
<dbReference type="InterPro" id="IPR008207">
    <property type="entry name" value="Sig_transdc_His_kin_Hpt_dom"/>
</dbReference>
<feature type="domain" description="Response regulatory" evidence="19">
    <location>
        <begin position="849"/>
        <end position="971"/>
    </location>
</feature>
<accession>A0A6L3T3I2</accession>
<evidence type="ECO:0000256" key="11">
    <source>
        <dbReference type="ARBA" id="ARBA00022989"/>
    </source>
</evidence>
<evidence type="ECO:0000313" key="21">
    <source>
        <dbReference type="EMBL" id="KAB1081397.1"/>
    </source>
</evidence>
<dbReference type="Pfam" id="PF00512">
    <property type="entry name" value="HisKA"/>
    <property type="match status" value="1"/>
</dbReference>
<dbReference type="EMBL" id="VZZK01000002">
    <property type="protein sequence ID" value="KAB1081397.1"/>
    <property type="molecule type" value="Genomic_DNA"/>
</dbReference>
<dbReference type="Pfam" id="PF02518">
    <property type="entry name" value="HATPase_c"/>
    <property type="match status" value="1"/>
</dbReference>
<dbReference type="InterPro" id="IPR036890">
    <property type="entry name" value="HATPase_C_sf"/>
</dbReference>
<dbReference type="AlphaFoldDB" id="A0A6L3T3I2"/>
<dbReference type="SUPFAM" id="SSF47226">
    <property type="entry name" value="Histidine-containing phosphotransfer domain, HPT domain"/>
    <property type="match status" value="1"/>
</dbReference>
<evidence type="ECO:0000256" key="17">
    <source>
        <dbReference type="SAM" id="Coils"/>
    </source>
</evidence>
<proteinExistence type="predicted"/>
<evidence type="ECO:0000256" key="6">
    <source>
        <dbReference type="ARBA" id="ARBA00022679"/>
    </source>
</evidence>
<dbReference type="InterPro" id="IPR000700">
    <property type="entry name" value="PAS-assoc_C"/>
</dbReference>
<dbReference type="Pfam" id="PF00072">
    <property type="entry name" value="Response_reg"/>
    <property type="match status" value="1"/>
</dbReference>
<feature type="domain" description="PAC" evidence="20">
    <location>
        <begin position="395"/>
        <end position="448"/>
    </location>
</feature>
<evidence type="ECO:0000256" key="5">
    <source>
        <dbReference type="ARBA" id="ARBA00022553"/>
    </source>
</evidence>
<name>A0A6L3T3I2_9HYPH</name>
<dbReference type="PROSITE" id="PS50109">
    <property type="entry name" value="HIS_KIN"/>
    <property type="match status" value="1"/>
</dbReference>
<evidence type="ECO:0000256" key="1">
    <source>
        <dbReference type="ARBA" id="ARBA00000085"/>
    </source>
</evidence>
<evidence type="ECO:0000259" key="19">
    <source>
        <dbReference type="PROSITE" id="PS50110"/>
    </source>
</evidence>
<keyword evidence="10" id="KW-0067">ATP-binding</keyword>
<dbReference type="InterPro" id="IPR005467">
    <property type="entry name" value="His_kinase_dom"/>
</dbReference>
<dbReference type="InterPro" id="IPR001789">
    <property type="entry name" value="Sig_transdc_resp-reg_receiver"/>
</dbReference>
<evidence type="ECO:0000259" key="20">
    <source>
        <dbReference type="PROSITE" id="PS50113"/>
    </source>
</evidence>
<dbReference type="GO" id="GO:0005524">
    <property type="term" value="F:ATP binding"/>
    <property type="evidence" value="ECO:0007669"/>
    <property type="project" value="UniProtKB-KW"/>
</dbReference>
<dbReference type="FunFam" id="1.10.287.130:FF:000002">
    <property type="entry name" value="Two-component osmosensing histidine kinase"/>
    <property type="match status" value="1"/>
</dbReference>
<dbReference type="InterPro" id="IPR011006">
    <property type="entry name" value="CheY-like_superfamily"/>
</dbReference>
<dbReference type="InterPro" id="IPR013655">
    <property type="entry name" value="PAS_fold_3"/>
</dbReference>
<dbReference type="InterPro" id="IPR003018">
    <property type="entry name" value="GAF"/>
</dbReference>
<keyword evidence="5 16" id="KW-0597">Phosphoprotein</keyword>
<dbReference type="Pfam" id="PF08447">
    <property type="entry name" value="PAS_3"/>
    <property type="match status" value="3"/>
</dbReference>
<evidence type="ECO:0000256" key="12">
    <source>
        <dbReference type="ARBA" id="ARBA00023012"/>
    </source>
</evidence>
<dbReference type="SMART" id="SM00448">
    <property type="entry name" value="REC"/>
    <property type="match status" value="1"/>
</dbReference>
<keyword evidence="7" id="KW-0812">Transmembrane</keyword>
<evidence type="ECO:0000256" key="4">
    <source>
        <dbReference type="ARBA" id="ARBA00022475"/>
    </source>
</evidence>
<dbReference type="Gene3D" id="2.10.70.100">
    <property type="match status" value="1"/>
</dbReference>
<dbReference type="SUPFAM" id="SSF55874">
    <property type="entry name" value="ATPase domain of HSP90 chaperone/DNA topoisomerase II/histidine kinase"/>
    <property type="match status" value="1"/>
</dbReference>
<dbReference type="InterPro" id="IPR004358">
    <property type="entry name" value="Sig_transdc_His_kin-like_C"/>
</dbReference>
<dbReference type="SUPFAM" id="SSF52172">
    <property type="entry name" value="CheY-like"/>
    <property type="match status" value="1"/>
</dbReference>
<dbReference type="InterPro" id="IPR036097">
    <property type="entry name" value="HisK_dim/P_sf"/>
</dbReference>
<keyword evidence="17" id="KW-0175">Coiled coil</keyword>
<evidence type="ECO:0000256" key="16">
    <source>
        <dbReference type="PROSITE-ProRule" id="PRU00169"/>
    </source>
</evidence>
<dbReference type="Gene3D" id="1.10.287.130">
    <property type="match status" value="1"/>
</dbReference>
<evidence type="ECO:0000256" key="14">
    <source>
        <dbReference type="ARBA" id="ARBA00064003"/>
    </source>
</evidence>
<keyword evidence="13" id="KW-0472">Membrane</keyword>
<dbReference type="InterPro" id="IPR001610">
    <property type="entry name" value="PAC"/>
</dbReference>
<dbReference type="NCBIfam" id="TIGR00229">
    <property type="entry name" value="sensory_box"/>
    <property type="match status" value="1"/>
</dbReference>
<evidence type="ECO:0000313" key="22">
    <source>
        <dbReference type="Proteomes" id="UP000474159"/>
    </source>
</evidence>
<dbReference type="InterPro" id="IPR000014">
    <property type="entry name" value="PAS"/>
</dbReference>
<comment type="subcellular location">
    <subcellularLocation>
        <location evidence="2">Cell membrane</location>
        <topology evidence="2">Multi-pass membrane protein</topology>
    </subcellularLocation>
</comment>
<evidence type="ECO:0000256" key="10">
    <source>
        <dbReference type="ARBA" id="ARBA00022840"/>
    </source>
</evidence>
<dbReference type="Pfam" id="PF01627">
    <property type="entry name" value="Hpt"/>
    <property type="match status" value="1"/>
</dbReference>
<dbReference type="InterPro" id="IPR035965">
    <property type="entry name" value="PAS-like_dom_sf"/>
</dbReference>
<dbReference type="CDD" id="cd17546">
    <property type="entry name" value="REC_hyHK_CKI1_RcsC-like"/>
    <property type="match status" value="1"/>
</dbReference>
<keyword evidence="12" id="KW-0902">Two-component regulatory system</keyword>
<dbReference type="PANTHER" id="PTHR45339:SF1">
    <property type="entry name" value="HYBRID SIGNAL TRANSDUCTION HISTIDINE KINASE J"/>
    <property type="match status" value="1"/>
</dbReference>
<dbReference type="GO" id="GO:0000155">
    <property type="term" value="F:phosphorelay sensor kinase activity"/>
    <property type="evidence" value="ECO:0007669"/>
    <property type="project" value="InterPro"/>
</dbReference>
<gene>
    <name evidence="21" type="ORF">F6X53_03575</name>
</gene>
<sequence>MTSLSRSEAERVAALHDLEILDTPPERHFEAVCRTARRLFGVADAFVSLVDADRQWLKTVSGVIPPAMPRETSFCTHTIRDDAVMVVPDARRDPRFSGADLVTSQVVVFYAGAPLILAPGLRVGALCLVDATPRDFSEDDVQALRDLAEIVVAHLRLHRANREQGRAVAMRKAREAVIEAQAAEIDRRAEAQASANHLLSMAEQMAHIGHWRVDLGDGQPVWSAGLYRIAGRNPAEPPPHLSVFAELYHAEDRERLKGVVGDAIVEGRNFAFEARVLRPNGTIRDVEVLGTCQKDALGATTALFGILIDVTERRATEAEIRLSEVRYRSLSDTLPLLVWTMRTSDGEATYLNACFRAYYGPIGTNRTGRLTRNHPEDAQMVEAAWERALATGEGFALECRLLRHDGTYHWHKLAMTPVRHRDGTQVVEWLGTALDIDAIISAHRAVEEAQELLHIGLEAADAGTWDWDMRRGVTVLSPESARIYGLPASEDPQALTTAEWTAMVHPEDVAQAWDAIRVAIETRTTYATEFRIGERWVHARGRTLFGPDDRPYRMVGLHIDITERKSFEATLQALTAEAQAARAEAERASEAKSDFLAAMSHEIRTPLNGVLGYADLLLEQSHLTEENRRRLELIQSSGAALLTIVNDILDFSKIEAGQLALDPLAFPLLTVIDSTVSIVRGGALKSGLRIDARIDPALPDFVVGDPNRLSQVLLNLLNNAVKFTPAGAVTLNVRHEGRRPDGEAMRFEVTDTGIGIPAARLERLFKRFSQVDGSISRRFGGTGLGLAISRHLVTLMGGEIGVESREGVGSTFWFTLTLPRSEQAAAPDAAPAERPAPRTVPAAPGMAPHLLLVEDVAINQELARAVLETAGFRVDVAGDGAEAIAAVEARMAAGEAYALVLMDVQMPGMDGLTATRRIRALPAPAGTVPIVAMTANVLPKQVEALREAGMDDHVGKPFRRADLFATIARWIGPPKMEAAPEAPPAAAPLLDRDALSAVRDSIGAPRVLSLLALLEMELRDRFRPGETDRMQIAYDAHAMVSAAGMLGFVGLSDLCREIEAAAHAGSDLKPLILRLEALRDGALGTIRELRAA</sequence>
<dbReference type="FunFam" id="3.30.565.10:FF:000010">
    <property type="entry name" value="Sensor histidine kinase RcsC"/>
    <property type="match status" value="1"/>
</dbReference>
<protein>
    <recommendedName>
        <fullName evidence="15">Sensory/regulatory protein RpfC</fullName>
        <ecNumber evidence="3">2.7.13.3</ecNumber>
    </recommendedName>
</protein>
<evidence type="ECO:0000256" key="9">
    <source>
        <dbReference type="ARBA" id="ARBA00022777"/>
    </source>
</evidence>
<dbReference type="SMART" id="SM00388">
    <property type="entry name" value="HisKA"/>
    <property type="match status" value="1"/>
</dbReference>
<dbReference type="InterPro" id="IPR036641">
    <property type="entry name" value="HPT_dom_sf"/>
</dbReference>
<feature type="domain" description="Histidine kinase" evidence="18">
    <location>
        <begin position="598"/>
        <end position="820"/>
    </location>
</feature>
<feature type="coiled-coil region" evidence="17">
    <location>
        <begin position="564"/>
        <end position="591"/>
    </location>
</feature>
<dbReference type="Gene3D" id="3.30.450.20">
    <property type="entry name" value="PAS domain"/>
    <property type="match status" value="3"/>
</dbReference>
<evidence type="ECO:0000256" key="8">
    <source>
        <dbReference type="ARBA" id="ARBA00022741"/>
    </source>
</evidence>
<dbReference type="PROSITE" id="PS50113">
    <property type="entry name" value="PAC"/>
    <property type="match status" value="2"/>
</dbReference>
<dbReference type="GO" id="GO:0005886">
    <property type="term" value="C:plasma membrane"/>
    <property type="evidence" value="ECO:0007669"/>
    <property type="project" value="UniProtKB-SubCell"/>
</dbReference>
<keyword evidence="9" id="KW-0418">Kinase</keyword>
<dbReference type="Gene3D" id="3.30.565.10">
    <property type="entry name" value="Histidine kinase-like ATPase, C-terminal domain"/>
    <property type="match status" value="1"/>
</dbReference>
<reference evidence="21 22" key="1">
    <citation type="submission" date="2019-09" db="EMBL/GenBank/DDBJ databases">
        <title>YIM 48816 draft genome.</title>
        <authorList>
            <person name="Jiang L."/>
        </authorList>
    </citation>
    <scope>NUCLEOTIDE SEQUENCE [LARGE SCALE GENOMIC DNA]</scope>
    <source>
        <strain evidence="21 22">YIM 48816</strain>
    </source>
</reference>
<comment type="caution">
    <text evidence="21">The sequence shown here is derived from an EMBL/GenBank/DDBJ whole genome shotgun (WGS) entry which is preliminary data.</text>
</comment>
<dbReference type="OrthoDB" id="9789782at2"/>
<dbReference type="Proteomes" id="UP000474159">
    <property type="component" value="Unassembled WGS sequence"/>
</dbReference>
<comment type="catalytic activity">
    <reaction evidence="1">
        <text>ATP + protein L-histidine = ADP + protein N-phospho-L-histidine.</text>
        <dbReference type="EC" id="2.7.13.3"/>
    </reaction>
</comment>
<comment type="subunit">
    <text evidence="14">At low DSF concentrations, interacts with RpfF.</text>
</comment>
<keyword evidence="8" id="KW-0547">Nucleotide-binding</keyword>
<dbReference type="Pfam" id="PF01590">
    <property type="entry name" value="GAF"/>
    <property type="match status" value="1"/>
</dbReference>
<evidence type="ECO:0000256" key="13">
    <source>
        <dbReference type="ARBA" id="ARBA00023136"/>
    </source>
</evidence>
<organism evidence="21 22">
    <name type="scientific">Methylobacterium soli</name>
    <dbReference type="NCBI Taxonomy" id="553447"/>
    <lineage>
        <taxon>Bacteria</taxon>
        <taxon>Pseudomonadati</taxon>
        <taxon>Pseudomonadota</taxon>
        <taxon>Alphaproteobacteria</taxon>
        <taxon>Hyphomicrobiales</taxon>
        <taxon>Methylobacteriaceae</taxon>
        <taxon>Methylobacterium</taxon>
    </lineage>
</organism>
<dbReference type="SMART" id="SM00387">
    <property type="entry name" value="HATPase_c"/>
    <property type="match status" value="1"/>
</dbReference>
<dbReference type="Gene3D" id="3.40.50.2300">
    <property type="match status" value="1"/>
</dbReference>
<dbReference type="CDD" id="cd00082">
    <property type="entry name" value="HisKA"/>
    <property type="match status" value="1"/>
</dbReference>
<dbReference type="PANTHER" id="PTHR45339">
    <property type="entry name" value="HYBRID SIGNAL TRANSDUCTION HISTIDINE KINASE J"/>
    <property type="match status" value="1"/>
</dbReference>
<dbReference type="SMART" id="SM00065">
    <property type="entry name" value="GAF"/>
    <property type="match status" value="1"/>
</dbReference>
<evidence type="ECO:0000256" key="7">
    <source>
        <dbReference type="ARBA" id="ARBA00022692"/>
    </source>
</evidence>
<dbReference type="SUPFAM" id="SSF55781">
    <property type="entry name" value="GAF domain-like"/>
    <property type="match status" value="1"/>
</dbReference>
<evidence type="ECO:0000256" key="15">
    <source>
        <dbReference type="ARBA" id="ARBA00068150"/>
    </source>
</evidence>
<keyword evidence="22" id="KW-1185">Reference proteome</keyword>
<keyword evidence="6" id="KW-0808">Transferase</keyword>
<dbReference type="SMART" id="SM00086">
    <property type="entry name" value="PAC"/>
    <property type="match status" value="3"/>
</dbReference>
<evidence type="ECO:0000259" key="18">
    <source>
        <dbReference type="PROSITE" id="PS50109"/>
    </source>
</evidence>
<dbReference type="CDD" id="cd00130">
    <property type="entry name" value="PAS"/>
    <property type="match status" value="2"/>
</dbReference>
<evidence type="ECO:0000256" key="2">
    <source>
        <dbReference type="ARBA" id="ARBA00004651"/>
    </source>
</evidence>
<keyword evidence="4" id="KW-1003">Cell membrane</keyword>
<dbReference type="RefSeq" id="WP_150997295.1">
    <property type="nucleotide sequence ID" value="NZ_BPQY01000107.1"/>
</dbReference>
<feature type="domain" description="PAC" evidence="20">
    <location>
        <begin position="270"/>
        <end position="322"/>
    </location>
</feature>
<dbReference type="InterPro" id="IPR029016">
    <property type="entry name" value="GAF-like_dom_sf"/>
</dbReference>